<evidence type="ECO:0000256" key="3">
    <source>
        <dbReference type="ARBA" id="ARBA00022553"/>
    </source>
</evidence>
<evidence type="ECO:0000256" key="1">
    <source>
        <dbReference type="ARBA" id="ARBA00000085"/>
    </source>
</evidence>
<dbReference type="Pfam" id="PF02518">
    <property type="entry name" value="HATPase_c"/>
    <property type="match status" value="1"/>
</dbReference>
<dbReference type="GO" id="GO:0005524">
    <property type="term" value="F:ATP binding"/>
    <property type="evidence" value="ECO:0007669"/>
    <property type="project" value="UniProtKB-KW"/>
</dbReference>
<dbReference type="AlphaFoldDB" id="A0AA48GTV4"/>
<name>A0AA48GTV4_9BACT</name>
<dbReference type="Gene3D" id="3.40.50.2300">
    <property type="match status" value="1"/>
</dbReference>
<evidence type="ECO:0000256" key="9">
    <source>
        <dbReference type="PROSITE-ProRule" id="PRU00169"/>
    </source>
</evidence>
<dbReference type="GO" id="GO:0000155">
    <property type="term" value="F:phosphorelay sensor kinase activity"/>
    <property type="evidence" value="ECO:0007669"/>
    <property type="project" value="InterPro"/>
</dbReference>
<dbReference type="InterPro" id="IPR036097">
    <property type="entry name" value="HisK_dim/P_sf"/>
</dbReference>
<evidence type="ECO:0000256" key="8">
    <source>
        <dbReference type="ARBA" id="ARBA00023012"/>
    </source>
</evidence>
<evidence type="ECO:0000256" key="5">
    <source>
        <dbReference type="ARBA" id="ARBA00022741"/>
    </source>
</evidence>
<dbReference type="InterPro" id="IPR003594">
    <property type="entry name" value="HATPase_dom"/>
</dbReference>
<feature type="domain" description="Histidine kinase" evidence="11">
    <location>
        <begin position="267"/>
        <end position="475"/>
    </location>
</feature>
<keyword evidence="7" id="KW-0067">ATP-binding</keyword>
<evidence type="ECO:0000256" key="6">
    <source>
        <dbReference type="ARBA" id="ARBA00022777"/>
    </source>
</evidence>
<dbReference type="EC" id="2.7.13.3" evidence="2"/>
<dbReference type="PRINTS" id="PR00344">
    <property type="entry name" value="BCTRLSENSOR"/>
</dbReference>
<dbReference type="InterPro" id="IPR021796">
    <property type="entry name" value="Tll0287-like_dom"/>
</dbReference>
<dbReference type="CDD" id="cd00156">
    <property type="entry name" value="REC"/>
    <property type="match status" value="1"/>
</dbReference>
<evidence type="ECO:0000256" key="7">
    <source>
        <dbReference type="ARBA" id="ARBA00022840"/>
    </source>
</evidence>
<feature type="transmembrane region" description="Helical" evidence="10">
    <location>
        <begin position="20"/>
        <end position="37"/>
    </location>
</feature>
<feature type="modified residue" description="4-aspartylphosphate" evidence="9">
    <location>
        <position position="544"/>
    </location>
</feature>
<evidence type="ECO:0000259" key="12">
    <source>
        <dbReference type="PROSITE" id="PS50110"/>
    </source>
</evidence>
<dbReference type="InterPro" id="IPR005467">
    <property type="entry name" value="His_kinase_dom"/>
</dbReference>
<dbReference type="InterPro" id="IPR004358">
    <property type="entry name" value="Sig_transdc_His_kin-like_C"/>
</dbReference>
<dbReference type="PANTHER" id="PTHR43065:SF46">
    <property type="entry name" value="C4-DICARBOXYLATE TRANSPORT SENSOR PROTEIN DCTB"/>
    <property type="match status" value="1"/>
</dbReference>
<dbReference type="Gene3D" id="1.10.287.130">
    <property type="match status" value="1"/>
</dbReference>
<keyword evidence="10" id="KW-0472">Membrane</keyword>
<dbReference type="InterPro" id="IPR036890">
    <property type="entry name" value="HATPase_C_sf"/>
</dbReference>
<dbReference type="SMART" id="SM00448">
    <property type="entry name" value="REC"/>
    <property type="match status" value="1"/>
</dbReference>
<keyword evidence="4" id="KW-0808">Transferase</keyword>
<keyword evidence="3 9" id="KW-0597">Phosphoprotein</keyword>
<dbReference type="EMBL" id="AP027081">
    <property type="protein sequence ID" value="BDU75550.1"/>
    <property type="molecule type" value="Genomic_DNA"/>
</dbReference>
<dbReference type="KEGG" id="msea:METESE_05080"/>
<evidence type="ECO:0000256" key="10">
    <source>
        <dbReference type="SAM" id="Phobius"/>
    </source>
</evidence>
<dbReference type="CDD" id="cd00082">
    <property type="entry name" value="HisKA"/>
    <property type="match status" value="1"/>
</dbReference>
<dbReference type="PROSITE" id="PS50110">
    <property type="entry name" value="RESPONSE_REGULATORY"/>
    <property type="match status" value="1"/>
</dbReference>
<dbReference type="PROSITE" id="PS50109">
    <property type="entry name" value="HIS_KIN"/>
    <property type="match status" value="1"/>
</dbReference>
<dbReference type="PANTHER" id="PTHR43065">
    <property type="entry name" value="SENSOR HISTIDINE KINASE"/>
    <property type="match status" value="1"/>
</dbReference>
<comment type="catalytic activity">
    <reaction evidence="1">
        <text>ATP + protein L-histidine = ADP + protein N-phospho-L-histidine.</text>
        <dbReference type="EC" id="2.7.13.3"/>
    </reaction>
</comment>
<dbReference type="Pfam" id="PF11845">
    <property type="entry name" value="Tll0287-like"/>
    <property type="match status" value="1"/>
</dbReference>
<sequence length="612" mass="64778">MAGSPPQERPFARAALRLGLVWTFLLAVNVALLILFWRREQVATAVSEARHSFQKDLLYRQWVSDLGGIYVPADRVEPNPLLAEVPDRDLVAGGRRLTLVNPAYMTRLVHELGRSAFGLKGHITSLRPLRSANAPDPWEAWALAELDRGRREVVGVAPLDGKPHVRLLGAMVTQPSCLKCHGGQGYRVGEVRGGICVSVPIEPLWTFLRQPIHLATLAGAVGVWLVGLTGLFLLARREAARERQVRQMMVRLEEVQRLDSLGILAGGIAHDINNVLGAILSLSSAFETLHPPDGPLGKALATITQACLRGRTVVQGLLAFARKQAPEVGLLDLNALVHEVRGLLEHTTLARITVALDLAPGGAPVRGDAGALTHVIMNLCVNALDAMPGGGTLTLRTRSGEDGARLEVEDTGTGMAPEVLRRAREPFFTTKPMGKGTGLGLAIAFGTLRSHGGTLELRSAPGKGTTVTLLFPPPGGGDDAAAAPAAPAPAAGRRILLVDDDELVRASVPVLLQRLGHTAETAAGGEEALARLARPPLPDVVILDMRMPGLDGPATLARIRADHPGLPVVLTTGYADPEAMGLAASMGAGSFLKKPFSTEELRASIDLAAGGR</sequence>
<dbReference type="Pfam" id="PF00072">
    <property type="entry name" value="Response_reg"/>
    <property type="match status" value="1"/>
</dbReference>
<dbReference type="SMART" id="SM00387">
    <property type="entry name" value="HATPase_c"/>
    <property type="match status" value="1"/>
</dbReference>
<evidence type="ECO:0000313" key="13">
    <source>
        <dbReference type="EMBL" id="BDU75550.1"/>
    </source>
</evidence>
<gene>
    <name evidence="13" type="ORF">METESE_05080</name>
</gene>
<dbReference type="SUPFAM" id="SSF52172">
    <property type="entry name" value="CheY-like"/>
    <property type="match status" value="1"/>
</dbReference>
<dbReference type="RefSeq" id="WP_316411020.1">
    <property type="nucleotide sequence ID" value="NZ_AP027081.1"/>
</dbReference>
<proteinExistence type="predicted"/>
<protein>
    <recommendedName>
        <fullName evidence="2">histidine kinase</fullName>
        <ecNumber evidence="2">2.7.13.3</ecNumber>
    </recommendedName>
</protein>
<evidence type="ECO:0000259" key="11">
    <source>
        <dbReference type="PROSITE" id="PS50109"/>
    </source>
</evidence>
<keyword evidence="10" id="KW-0812">Transmembrane</keyword>
<organism evidence="13 14">
    <name type="scientific">Mesoterricola sediminis</name>
    <dbReference type="NCBI Taxonomy" id="2927980"/>
    <lineage>
        <taxon>Bacteria</taxon>
        <taxon>Pseudomonadati</taxon>
        <taxon>Acidobacteriota</taxon>
        <taxon>Holophagae</taxon>
        <taxon>Holophagales</taxon>
        <taxon>Holophagaceae</taxon>
        <taxon>Mesoterricola</taxon>
    </lineage>
</organism>
<dbReference type="SUPFAM" id="SSF47384">
    <property type="entry name" value="Homodimeric domain of signal transducing histidine kinase"/>
    <property type="match status" value="1"/>
</dbReference>
<dbReference type="InterPro" id="IPR003661">
    <property type="entry name" value="HisK_dim/P_dom"/>
</dbReference>
<keyword evidence="10" id="KW-1133">Transmembrane helix</keyword>
<dbReference type="InterPro" id="IPR001789">
    <property type="entry name" value="Sig_transdc_resp-reg_receiver"/>
</dbReference>
<feature type="transmembrane region" description="Helical" evidence="10">
    <location>
        <begin position="214"/>
        <end position="235"/>
    </location>
</feature>
<keyword evidence="14" id="KW-1185">Reference proteome</keyword>
<dbReference type="InterPro" id="IPR011006">
    <property type="entry name" value="CheY-like_superfamily"/>
</dbReference>
<evidence type="ECO:0000313" key="14">
    <source>
        <dbReference type="Proteomes" id="UP001228113"/>
    </source>
</evidence>
<keyword evidence="6" id="KW-0418">Kinase</keyword>
<dbReference type="SUPFAM" id="SSF55874">
    <property type="entry name" value="ATPase domain of HSP90 chaperone/DNA topoisomerase II/histidine kinase"/>
    <property type="match status" value="1"/>
</dbReference>
<keyword evidence="5" id="KW-0547">Nucleotide-binding</keyword>
<evidence type="ECO:0000256" key="4">
    <source>
        <dbReference type="ARBA" id="ARBA00022679"/>
    </source>
</evidence>
<dbReference type="SMART" id="SM00388">
    <property type="entry name" value="HisKA"/>
    <property type="match status" value="1"/>
</dbReference>
<evidence type="ECO:0000256" key="2">
    <source>
        <dbReference type="ARBA" id="ARBA00012438"/>
    </source>
</evidence>
<dbReference type="Gene3D" id="3.30.565.10">
    <property type="entry name" value="Histidine kinase-like ATPase, C-terminal domain"/>
    <property type="match status" value="1"/>
</dbReference>
<feature type="domain" description="Response regulatory" evidence="12">
    <location>
        <begin position="494"/>
        <end position="609"/>
    </location>
</feature>
<keyword evidence="8" id="KW-0902">Two-component regulatory system</keyword>
<dbReference type="Proteomes" id="UP001228113">
    <property type="component" value="Chromosome"/>
</dbReference>
<accession>A0AA48GTV4</accession>
<reference evidence="13" key="1">
    <citation type="journal article" date="2023" name="Int. J. Syst. Evol. Microbiol.">
        <title>Mesoterricola silvestris gen. nov., sp. nov., Mesoterricola sediminis sp. nov., Geothrix oryzae sp. nov., Geothrix edaphica sp. nov., Geothrix rubra sp. nov., and Geothrix limicola sp. nov., six novel members of Acidobacteriota isolated from soils.</title>
        <authorList>
            <person name="Itoh H."/>
            <person name="Sugisawa Y."/>
            <person name="Mise K."/>
            <person name="Xu Z."/>
            <person name="Kuniyasu M."/>
            <person name="Ushijima N."/>
            <person name="Kawano K."/>
            <person name="Kobayashi E."/>
            <person name="Shiratori Y."/>
            <person name="Masuda Y."/>
            <person name="Senoo K."/>
        </authorList>
    </citation>
    <scope>NUCLEOTIDE SEQUENCE</scope>
    <source>
        <strain evidence="13">W786</strain>
    </source>
</reference>